<feature type="chain" id="PRO_5040319942" description="Hemolymph juvenile hormone binding protein" evidence="1">
    <location>
        <begin position="19"/>
        <end position="246"/>
    </location>
</feature>
<keyword evidence="1" id="KW-0732">Signal</keyword>
<dbReference type="Gene3D" id="3.15.10.30">
    <property type="entry name" value="Haemolymph juvenile hormone binding protein"/>
    <property type="match status" value="1"/>
</dbReference>
<dbReference type="SMART" id="SM00700">
    <property type="entry name" value="JHBP"/>
    <property type="match status" value="1"/>
</dbReference>
<protein>
    <recommendedName>
        <fullName evidence="4">Hemolymph juvenile hormone binding protein</fullName>
    </recommendedName>
</protein>
<dbReference type="InterPro" id="IPR010562">
    <property type="entry name" value="Haemolymph_juvenile_hormone-bd"/>
</dbReference>
<name>A0A9N9S632_9DIPT</name>
<dbReference type="AlphaFoldDB" id="A0A9N9S632"/>
<proteinExistence type="predicted"/>
<dbReference type="OrthoDB" id="8175281at2759"/>
<dbReference type="PANTHER" id="PTHR11008:SF39">
    <property type="entry name" value="CIRCADIAN CLOCK-CONTROLLED PROTEIN-LIKE PROTEIN"/>
    <property type="match status" value="1"/>
</dbReference>
<evidence type="ECO:0008006" key="4">
    <source>
        <dbReference type="Google" id="ProtNLM"/>
    </source>
</evidence>
<evidence type="ECO:0000256" key="1">
    <source>
        <dbReference type="SAM" id="SignalP"/>
    </source>
</evidence>
<organism evidence="2 3">
    <name type="scientific">Chironomus riparius</name>
    <dbReference type="NCBI Taxonomy" id="315576"/>
    <lineage>
        <taxon>Eukaryota</taxon>
        <taxon>Metazoa</taxon>
        <taxon>Ecdysozoa</taxon>
        <taxon>Arthropoda</taxon>
        <taxon>Hexapoda</taxon>
        <taxon>Insecta</taxon>
        <taxon>Pterygota</taxon>
        <taxon>Neoptera</taxon>
        <taxon>Endopterygota</taxon>
        <taxon>Diptera</taxon>
        <taxon>Nematocera</taxon>
        <taxon>Chironomoidea</taxon>
        <taxon>Chironomidae</taxon>
        <taxon>Chironominae</taxon>
        <taxon>Chironomus</taxon>
    </lineage>
</organism>
<dbReference type="InterPro" id="IPR038606">
    <property type="entry name" value="To_sf"/>
</dbReference>
<reference evidence="2" key="1">
    <citation type="submission" date="2022-01" db="EMBL/GenBank/DDBJ databases">
        <authorList>
            <person name="King R."/>
        </authorList>
    </citation>
    <scope>NUCLEOTIDE SEQUENCE</scope>
</reference>
<dbReference type="GO" id="GO:0005615">
    <property type="term" value="C:extracellular space"/>
    <property type="evidence" value="ECO:0007669"/>
    <property type="project" value="TreeGrafter"/>
</dbReference>
<dbReference type="PANTHER" id="PTHR11008">
    <property type="entry name" value="PROTEIN TAKEOUT-LIKE PROTEIN"/>
    <property type="match status" value="1"/>
</dbReference>
<keyword evidence="3" id="KW-1185">Reference proteome</keyword>
<sequence length="246" mass="27788">MKLFVILTILYLIIGAFAGLPPTVPRCRRDHPNMSQCIVNAIEVLQPRFASGDLGGGWIVPKLEPFHIKELSYGDDGGLKVHLRGLNIYGTSKFKIDKLRANAQELKFDALVGLPTFEIHAKYRMEFNFLGARLKSNGDYFAEHTGAKLIMPLRGRRFVQNGIEKIRFDPIAIKFDRGTVTKLRISNLFGGNKALEEIVHSLIISNPDFVYKSVYPQLESELSKVFTDIANKIVETTTFDEMFPLQ</sequence>
<evidence type="ECO:0000313" key="3">
    <source>
        <dbReference type="Proteomes" id="UP001153620"/>
    </source>
</evidence>
<gene>
    <name evidence="2" type="ORF">CHIRRI_LOCUS14814</name>
</gene>
<evidence type="ECO:0000313" key="2">
    <source>
        <dbReference type="EMBL" id="CAG9812007.1"/>
    </source>
</evidence>
<feature type="signal peptide" evidence="1">
    <location>
        <begin position="1"/>
        <end position="18"/>
    </location>
</feature>
<accession>A0A9N9S632</accession>
<reference evidence="2" key="2">
    <citation type="submission" date="2022-10" db="EMBL/GenBank/DDBJ databases">
        <authorList>
            <consortium name="ENA_rothamsted_submissions"/>
            <consortium name="culmorum"/>
            <person name="King R."/>
        </authorList>
    </citation>
    <scope>NUCLEOTIDE SEQUENCE</scope>
</reference>
<dbReference type="Pfam" id="PF06585">
    <property type="entry name" value="JHBP"/>
    <property type="match status" value="1"/>
</dbReference>
<dbReference type="EMBL" id="OU895880">
    <property type="protein sequence ID" value="CAG9812007.1"/>
    <property type="molecule type" value="Genomic_DNA"/>
</dbReference>
<dbReference type="Proteomes" id="UP001153620">
    <property type="component" value="Chromosome 4"/>
</dbReference>